<dbReference type="STRING" id="1428644.BIV57_00145"/>
<dbReference type="EMBL" id="MLCF01000002">
    <property type="protein sequence ID" value="OIV39300.1"/>
    <property type="molecule type" value="Genomic_DNA"/>
</dbReference>
<protein>
    <submittedName>
        <fullName evidence="1">Uncharacterized protein</fullName>
    </submittedName>
</protein>
<evidence type="ECO:0000313" key="2">
    <source>
        <dbReference type="Proteomes" id="UP000243342"/>
    </source>
</evidence>
<dbReference type="AlphaFoldDB" id="A0A1J7CCN3"/>
<proteinExistence type="predicted"/>
<keyword evidence="2" id="KW-1185">Reference proteome</keyword>
<reference evidence="1 2" key="1">
    <citation type="submission" date="2016-10" db="EMBL/GenBank/DDBJ databases">
        <title>Genome sequence of Streptomyces gilvigriseus MUSC 26.</title>
        <authorList>
            <person name="Lee L.-H."/>
            <person name="Ser H.-L."/>
        </authorList>
    </citation>
    <scope>NUCLEOTIDE SEQUENCE [LARGE SCALE GENOMIC DNA]</scope>
    <source>
        <strain evidence="1 2">MUSC 26</strain>
    </source>
</reference>
<accession>A0A1J7CCN3</accession>
<comment type="caution">
    <text evidence="1">The sequence shown here is derived from an EMBL/GenBank/DDBJ whole genome shotgun (WGS) entry which is preliminary data.</text>
</comment>
<evidence type="ECO:0000313" key="1">
    <source>
        <dbReference type="EMBL" id="OIV39300.1"/>
    </source>
</evidence>
<dbReference type="Proteomes" id="UP000243342">
    <property type="component" value="Unassembled WGS sequence"/>
</dbReference>
<name>A0A1J7CCN3_9ACTN</name>
<gene>
    <name evidence="1" type="ORF">BIV57_00145</name>
</gene>
<organism evidence="1 2">
    <name type="scientific">Mangrovactinospora gilvigrisea</name>
    <dbReference type="NCBI Taxonomy" id="1428644"/>
    <lineage>
        <taxon>Bacteria</taxon>
        <taxon>Bacillati</taxon>
        <taxon>Actinomycetota</taxon>
        <taxon>Actinomycetes</taxon>
        <taxon>Kitasatosporales</taxon>
        <taxon>Streptomycetaceae</taxon>
        <taxon>Mangrovactinospora</taxon>
    </lineage>
</organism>
<dbReference type="RefSeq" id="WP_071654497.1">
    <property type="nucleotide sequence ID" value="NZ_MLCF01000002.1"/>
</dbReference>
<sequence>MIPALAASGAALLLAFLLLGRAANRRIGTGRWPWQAARGIQAIDLAAALLFAAAGIDGLAHHHRPDLGFLALAALTAWLADRYGRSAREAIALAQLRAHMHRHTHRGDWRH</sequence>